<dbReference type="Proteomes" id="UP001144205">
    <property type="component" value="Unassembled WGS sequence"/>
</dbReference>
<dbReference type="SUPFAM" id="SSF50341">
    <property type="entry name" value="CheW-like"/>
    <property type="match status" value="1"/>
</dbReference>
<dbReference type="InterPro" id="IPR002545">
    <property type="entry name" value="CheW-lke_dom"/>
</dbReference>
<dbReference type="InterPro" id="IPR039315">
    <property type="entry name" value="CheW"/>
</dbReference>
<evidence type="ECO:0000313" key="2">
    <source>
        <dbReference type="EMBL" id="GKY87697.1"/>
    </source>
</evidence>
<dbReference type="PANTHER" id="PTHR22617">
    <property type="entry name" value="CHEMOTAXIS SENSOR HISTIDINE KINASE-RELATED"/>
    <property type="match status" value="1"/>
</dbReference>
<evidence type="ECO:0000313" key="3">
    <source>
        <dbReference type="Proteomes" id="UP001144205"/>
    </source>
</evidence>
<dbReference type="EMBL" id="BROH01000003">
    <property type="protein sequence ID" value="GKY87697.1"/>
    <property type="molecule type" value="Genomic_DNA"/>
</dbReference>
<name>A0ABQ5LUB7_9RHOB</name>
<dbReference type="PANTHER" id="PTHR22617:SF23">
    <property type="entry name" value="CHEMOTAXIS PROTEIN CHEW"/>
    <property type="match status" value="1"/>
</dbReference>
<keyword evidence="3" id="KW-1185">Reference proteome</keyword>
<evidence type="ECO:0000259" key="1">
    <source>
        <dbReference type="PROSITE" id="PS50851"/>
    </source>
</evidence>
<proteinExistence type="predicted"/>
<dbReference type="PROSITE" id="PS50851">
    <property type="entry name" value="CHEW"/>
    <property type="match status" value="1"/>
</dbReference>
<dbReference type="Gene3D" id="2.40.50.180">
    <property type="entry name" value="CheA-289, Domain 4"/>
    <property type="match status" value="1"/>
</dbReference>
<feature type="domain" description="CheW-like" evidence="1">
    <location>
        <begin position="16"/>
        <end position="156"/>
    </location>
</feature>
<comment type="caution">
    <text evidence="2">The sequence shown here is derived from an EMBL/GenBank/DDBJ whole genome shotgun (WGS) entry which is preliminary data.</text>
</comment>
<dbReference type="RefSeq" id="WP_281841674.1">
    <property type="nucleotide sequence ID" value="NZ_BROH01000003.1"/>
</dbReference>
<gene>
    <name evidence="2" type="ORF">STA1M1_15660</name>
</gene>
<dbReference type="Gene3D" id="2.30.30.40">
    <property type="entry name" value="SH3 Domains"/>
    <property type="match status" value="1"/>
</dbReference>
<reference evidence="2" key="1">
    <citation type="journal article" date="2023" name="Int. J. Syst. Evol. Microbiol.">
        <title>Sinisalibacter aestuarii sp. nov., isolated from estuarine sediment of the Arakawa River.</title>
        <authorList>
            <person name="Arafat S.T."/>
            <person name="Hirano S."/>
            <person name="Sato A."/>
            <person name="Takeuchi K."/>
            <person name="Yasuda T."/>
            <person name="Terahara T."/>
            <person name="Hamada M."/>
            <person name="Kobayashi T."/>
        </authorList>
    </citation>
    <scope>NUCLEOTIDE SEQUENCE</scope>
    <source>
        <strain evidence="2">B-399</strain>
    </source>
</reference>
<accession>A0ABQ5LUB7</accession>
<dbReference type="CDD" id="cd00732">
    <property type="entry name" value="CheW"/>
    <property type="match status" value="1"/>
</dbReference>
<dbReference type="Pfam" id="PF01584">
    <property type="entry name" value="CheW"/>
    <property type="match status" value="1"/>
</dbReference>
<organism evidence="2 3">
    <name type="scientific">Sinisalibacter aestuarii</name>
    <dbReference type="NCBI Taxonomy" id="2949426"/>
    <lineage>
        <taxon>Bacteria</taxon>
        <taxon>Pseudomonadati</taxon>
        <taxon>Pseudomonadota</taxon>
        <taxon>Alphaproteobacteria</taxon>
        <taxon>Rhodobacterales</taxon>
        <taxon>Roseobacteraceae</taxon>
        <taxon>Sinisalibacter</taxon>
    </lineage>
</organism>
<dbReference type="SMART" id="SM00260">
    <property type="entry name" value="CheW"/>
    <property type="match status" value="1"/>
</dbReference>
<sequence>MTDAIPTAAPDRTGAEIELLSFVVGGQDYCVDIMSVREIRGGARATPLPHAPPYMRGVINLRGTVLPIMDLAARLDLGHEAETGRNVIIVVAIGGRTMGLVVDAVSDILSVAGQALQTPPDLPADNARSFVSALTIVEERMIRVLDLTALLPPAGEAAA</sequence>
<dbReference type="InterPro" id="IPR036061">
    <property type="entry name" value="CheW-like_dom_sf"/>
</dbReference>
<protein>
    <submittedName>
        <fullName evidence="2">Chemotaxis protein CheW</fullName>
    </submittedName>
</protein>